<comment type="caution">
    <text evidence="2">The sequence shown here is derived from an EMBL/GenBank/DDBJ whole genome shotgun (WGS) entry which is preliminary data.</text>
</comment>
<dbReference type="PATRIC" id="fig|394096.3.peg.688"/>
<evidence type="ECO:0000313" key="3">
    <source>
        <dbReference type="Proteomes" id="UP000028725"/>
    </source>
</evidence>
<protein>
    <submittedName>
        <fullName evidence="2">Uncharacterized protein</fullName>
    </submittedName>
</protein>
<dbReference type="STRING" id="394096.DB31_0695"/>
<accession>A0A085WXL9</accession>
<dbReference type="Proteomes" id="UP000028725">
    <property type="component" value="Unassembled WGS sequence"/>
</dbReference>
<sequence>MLGCGASAPEPGSVQPGGACTYNADCGQSLLCMDKKCAALGSEQACVPGKTRCNGGDVELCGTDGRSYEFKEKCAGACSNGACLAQACTPNTTRCRADNKTVEACTPDGTGYQVVQTCDIGCASGTCSTSGASVCTPGEKRCNNESIEACTPTGSAWAFLQFCSAGCDSSSKACKAPICVPFSERCSPVSGAHEICNSTGTALTAAPCSSTEACVSGRCVPTVCTPGQTRCLDSTTAGVCNAAGTEFAPAACAVNEACSGGTCKALICAPLSTRCKDTATSQVCAPNGTGYIDVACQSGSNCQAGVCVPSSSNNSCTPDSKRCVDALTLATCNSGGTGYTYAQCASGQTCLGSACANIICTPGTSRCASTSGSEVCDPSGTRYNAVSCGAGTACDPASGVCKPSVCTSGARVCLDIATLGTCNTAGTGYSGTGCGTNKACVSGACQDVVCAPGSATCSNSTTAAICNATGTGSTTVDCAAQGKVCVAGTCQTSGAVICVPGRTRCNGTDVEECKPDGTGYNYLQSCTTTCSNGACGGAACKPFTLRASSSSLPADNNSTLLITSDTITDNNGVPVPDGTLFTVSASNNTGGVLSADLNPSTSGTIEVASINGKIDFLVKSGPGANAGQSATATATTLTASNCRGTANFQLAVSGTNLWVGEDFTRTTAKDGATTSANWDVERAEASFPLVAGLGNGEDGDLYVSSGTFNINTQPNPAIPSRTFPDAVAYRVTAFSTDNTALTLADFPAGLAVGDEVVLINLQGGSNFPSPSATVSAGVGDTGNVGTYEIFTVRSVNFGTNQLTFTSPILKTYGATNSNATLTGQKIIVQRIPHYRNVTVSGTLTASPWDGTQGGIFFIKVSGALVVLPSGQITMAGSGYRSAVNTGTWSVGESYSGPGAQSAVCTPANGGGSASGNGSSCYYSAGGSYGTAGTPRGTQNVAVGFTYGDALLTKWFMGSAGGRYSSNAATTAGGIVVVWANTLGVGGRISADGTGVDASGGGAGGSVYLRATTMNIGQDRVTAKGGLPTSGGYGGAGRIRIDTTSLHAGDTTSPTFTPGSSNSSTVRAQTGTLDNVSGTITKARVVSTVQDTRGGSVTYELSSNGGANWKAFTPGDPLQSFDLAASDLRLRIILTSDGSNRPLSVQGVSIEYQAP</sequence>
<dbReference type="AlphaFoldDB" id="A0A085WXL9"/>
<evidence type="ECO:0000256" key="1">
    <source>
        <dbReference type="SAM" id="MobiDB-lite"/>
    </source>
</evidence>
<feature type="region of interest" description="Disordered" evidence="1">
    <location>
        <begin position="1045"/>
        <end position="1065"/>
    </location>
</feature>
<gene>
    <name evidence="2" type="ORF">DB31_0695</name>
</gene>
<proteinExistence type="predicted"/>
<organism evidence="2 3">
    <name type="scientific">Hyalangium minutum</name>
    <dbReference type="NCBI Taxonomy" id="394096"/>
    <lineage>
        <taxon>Bacteria</taxon>
        <taxon>Pseudomonadati</taxon>
        <taxon>Myxococcota</taxon>
        <taxon>Myxococcia</taxon>
        <taxon>Myxococcales</taxon>
        <taxon>Cystobacterineae</taxon>
        <taxon>Archangiaceae</taxon>
        <taxon>Hyalangium</taxon>
    </lineage>
</organism>
<keyword evidence="3" id="KW-1185">Reference proteome</keyword>
<dbReference type="EMBL" id="JMCB01000001">
    <property type="protein sequence ID" value="KFE72432.1"/>
    <property type="molecule type" value="Genomic_DNA"/>
</dbReference>
<name>A0A085WXL9_9BACT</name>
<evidence type="ECO:0000313" key="2">
    <source>
        <dbReference type="EMBL" id="KFE72432.1"/>
    </source>
</evidence>
<reference evidence="2 3" key="1">
    <citation type="submission" date="2014-04" db="EMBL/GenBank/DDBJ databases">
        <title>Genome assembly of Hyalangium minutum DSM 14724.</title>
        <authorList>
            <person name="Sharma G."/>
            <person name="Subramanian S."/>
        </authorList>
    </citation>
    <scope>NUCLEOTIDE SEQUENCE [LARGE SCALE GENOMIC DNA]</scope>
    <source>
        <strain evidence="2 3">DSM 14724</strain>
    </source>
</reference>